<dbReference type="OrthoDB" id="10422331at2759"/>
<reference evidence="1 2" key="1">
    <citation type="submission" date="2012-04" db="EMBL/GenBank/DDBJ databases">
        <title>The Genome Sequence of Saprolegnia declina VS20.</title>
        <authorList>
            <consortium name="The Broad Institute Genome Sequencing Platform"/>
            <person name="Russ C."/>
            <person name="Nusbaum C."/>
            <person name="Tyler B."/>
            <person name="van West P."/>
            <person name="Dieguez-Uribeondo J."/>
            <person name="de Bruijn I."/>
            <person name="Tripathy S."/>
            <person name="Jiang R."/>
            <person name="Young S.K."/>
            <person name="Zeng Q."/>
            <person name="Gargeya S."/>
            <person name="Fitzgerald M."/>
            <person name="Haas B."/>
            <person name="Abouelleil A."/>
            <person name="Alvarado L."/>
            <person name="Arachchi H.M."/>
            <person name="Berlin A."/>
            <person name="Chapman S.B."/>
            <person name="Goldberg J."/>
            <person name="Griggs A."/>
            <person name="Gujja S."/>
            <person name="Hansen M."/>
            <person name="Howarth C."/>
            <person name="Imamovic A."/>
            <person name="Larimer J."/>
            <person name="McCowen C."/>
            <person name="Montmayeur A."/>
            <person name="Murphy C."/>
            <person name="Neiman D."/>
            <person name="Pearson M."/>
            <person name="Priest M."/>
            <person name="Roberts A."/>
            <person name="Saif S."/>
            <person name="Shea T."/>
            <person name="Sisk P."/>
            <person name="Sykes S."/>
            <person name="Wortman J."/>
            <person name="Nusbaum C."/>
            <person name="Birren B."/>
        </authorList>
    </citation>
    <scope>NUCLEOTIDE SEQUENCE [LARGE SCALE GENOMIC DNA]</scope>
    <source>
        <strain evidence="1 2">VS20</strain>
    </source>
</reference>
<accession>T0PIC9</accession>
<gene>
    <name evidence="1" type="ORF">SDRG_16994</name>
</gene>
<dbReference type="Proteomes" id="UP000030762">
    <property type="component" value="Unassembled WGS sequence"/>
</dbReference>
<evidence type="ECO:0000313" key="2">
    <source>
        <dbReference type="Proteomes" id="UP000030762"/>
    </source>
</evidence>
<dbReference type="InParanoid" id="T0PIC9"/>
<sequence length="134" mass="14526">VDTYFKRSESLDALRRKHPYVQDGTAVGWMAPATINIARGVWTSCTLYLQAKATALDVSRLTAALATAPALQAVSVITSQLKYTIEMDPPEHVFHDDGFPTSLAPAVWRALLQSHVVDLRLVGGSFLATSDGVK</sequence>
<feature type="non-terminal residue" evidence="1">
    <location>
        <position position="134"/>
    </location>
</feature>
<protein>
    <submittedName>
        <fullName evidence="1">Uncharacterized protein</fullName>
    </submittedName>
</protein>
<dbReference type="AlphaFoldDB" id="T0PIC9"/>
<evidence type="ECO:0000313" key="1">
    <source>
        <dbReference type="EMBL" id="EQC25124.1"/>
    </source>
</evidence>
<dbReference type="VEuPathDB" id="FungiDB:SDRG_16994"/>
<name>T0PIC9_SAPDV</name>
<organism evidence="1 2">
    <name type="scientific">Saprolegnia diclina (strain VS20)</name>
    <dbReference type="NCBI Taxonomy" id="1156394"/>
    <lineage>
        <taxon>Eukaryota</taxon>
        <taxon>Sar</taxon>
        <taxon>Stramenopiles</taxon>
        <taxon>Oomycota</taxon>
        <taxon>Saprolegniomycetes</taxon>
        <taxon>Saprolegniales</taxon>
        <taxon>Saprolegniaceae</taxon>
        <taxon>Saprolegnia</taxon>
    </lineage>
</organism>
<proteinExistence type="predicted"/>
<dbReference type="RefSeq" id="XP_008621449.1">
    <property type="nucleotide sequence ID" value="XM_008623227.1"/>
</dbReference>
<dbReference type="EMBL" id="JH767306">
    <property type="protein sequence ID" value="EQC25124.1"/>
    <property type="molecule type" value="Genomic_DNA"/>
</dbReference>
<keyword evidence="2" id="KW-1185">Reference proteome</keyword>
<dbReference type="GeneID" id="19957721"/>
<feature type="non-terminal residue" evidence="1">
    <location>
        <position position="1"/>
    </location>
</feature>